<keyword evidence="2" id="KW-1185">Reference proteome</keyword>
<dbReference type="RefSeq" id="WP_144995948.1">
    <property type="nucleotide sequence ID" value="NZ_CP036281.1"/>
</dbReference>
<evidence type="ECO:0000313" key="2">
    <source>
        <dbReference type="Proteomes" id="UP000317178"/>
    </source>
</evidence>
<organism evidence="1 2">
    <name type="scientific">Polystyrenella longa</name>
    <dbReference type="NCBI Taxonomy" id="2528007"/>
    <lineage>
        <taxon>Bacteria</taxon>
        <taxon>Pseudomonadati</taxon>
        <taxon>Planctomycetota</taxon>
        <taxon>Planctomycetia</taxon>
        <taxon>Planctomycetales</taxon>
        <taxon>Planctomycetaceae</taxon>
        <taxon>Polystyrenella</taxon>
    </lineage>
</organism>
<gene>
    <name evidence="1" type="ORF">Pla110_24300</name>
</gene>
<dbReference type="KEGG" id="plon:Pla110_24300"/>
<evidence type="ECO:0000313" key="1">
    <source>
        <dbReference type="EMBL" id="QDU80698.1"/>
    </source>
</evidence>
<accession>A0A518CNA8</accession>
<dbReference type="AlphaFoldDB" id="A0A518CNA8"/>
<name>A0A518CNA8_9PLAN</name>
<dbReference type="EMBL" id="CP036281">
    <property type="protein sequence ID" value="QDU80698.1"/>
    <property type="molecule type" value="Genomic_DNA"/>
</dbReference>
<reference evidence="1 2" key="1">
    <citation type="submission" date="2019-02" db="EMBL/GenBank/DDBJ databases">
        <title>Deep-cultivation of Planctomycetes and their phenomic and genomic characterization uncovers novel biology.</title>
        <authorList>
            <person name="Wiegand S."/>
            <person name="Jogler M."/>
            <person name="Boedeker C."/>
            <person name="Pinto D."/>
            <person name="Vollmers J."/>
            <person name="Rivas-Marin E."/>
            <person name="Kohn T."/>
            <person name="Peeters S.H."/>
            <person name="Heuer A."/>
            <person name="Rast P."/>
            <person name="Oberbeckmann S."/>
            <person name="Bunk B."/>
            <person name="Jeske O."/>
            <person name="Meyerdierks A."/>
            <person name="Storesund J.E."/>
            <person name="Kallscheuer N."/>
            <person name="Luecker S."/>
            <person name="Lage O.M."/>
            <person name="Pohl T."/>
            <person name="Merkel B.J."/>
            <person name="Hornburger P."/>
            <person name="Mueller R.-W."/>
            <person name="Bruemmer F."/>
            <person name="Labrenz M."/>
            <person name="Spormann A.M."/>
            <person name="Op den Camp H."/>
            <person name="Overmann J."/>
            <person name="Amann R."/>
            <person name="Jetten M.S.M."/>
            <person name="Mascher T."/>
            <person name="Medema M.H."/>
            <person name="Devos D.P."/>
            <person name="Kaster A.-K."/>
            <person name="Ovreas L."/>
            <person name="Rohde M."/>
            <person name="Galperin M.Y."/>
            <person name="Jogler C."/>
        </authorList>
    </citation>
    <scope>NUCLEOTIDE SEQUENCE [LARGE SCALE GENOMIC DNA]</scope>
    <source>
        <strain evidence="1 2">Pla110</strain>
    </source>
</reference>
<protein>
    <submittedName>
        <fullName evidence="1">Uncharacterized protein</fullName>
    </submittedName>
</protein>
<sequence>MSTGTITARERRLHANQSQLLDPAGVVRTDAIYTREQLMTVFNWGNKSWASARRNGMKTIKHGARLYVTGEEVIRYMKSLGENQ</sequence>
<dbReference type="Proteomes" id="UP000317178">
    <property type="component" value="Chromosome"/>
</dbReference>
<proteinExistence type="predicted"/>